<feature type="region of interest" description="Disordered" evidence="2">
    <location>
        <begin position="107"/>
        <end position="159"/>
    </location>
</feature>
<sequence length="758" mass="81820">MNSSVDSRLITAKAPGPAPAASNLKLTIEAFLGTKNVLAELTKKLPGKSAGKLEDAGPCANPLLPYAQCGPGGDLQGSCCPIGWTCVAANEYYSQCLPGAPAPPPAPPAPIPSPPPPPAPQAPEAIVPAPPAPQVVPTEPPPAPEVTPAATQAPPVAPPTTKAGGLGSFADCSLGTPCPPGQNCPHCCGNGVCDVNTGENCSTCPQDCQKADGSPCARVGMFYSGWHWPSWNAQLATTAMGKPVLNMEDVLRSRVESPTGGSGYTLDDILIGNGLLNFASNMHWMHKPADGYYCIYRQRAAGDLHYNVNHEGYYLQYPNQPDCVDVSATLKRHAQQLVAAGVDFIVIDGTNLPQYDNTADGMQLRPFEVMLEEWSALRAQGIQTPDLAYWGRIPAMVSGQSPFGYSDHRTYIYPYVLDTYNVPAWDRMIFRNPHTGNKIFYFFDTQPVDYDVQFLGEIQYNNGLNNVEAIAMGIEGQSRGAWSFFAYCPNEVPTDQMTSNACNQRYATSTLQTLGSQIAVSPSYQLTYGSLPWRSPGLYRGISFQKQFQTVFAAQPDYIMLSSWNEYLALPLNPVADPGTSMGLETDPTAVNQAFTDLFGAEFSRDIEPSAEYGDTIYQMMASCLRVFRSGSTTCDNPDEVCCTIGKWSDFFQIYSDGNPADSFGMYTQNFGGGPRYLPLYKCLPNRKRKLLQSDGTFFSTSSTCEGIGHGADLVGYISATKGGETLRALRRCGGTYTLLTQCNNGQAAPDTVLGYVR</sequence>
<feature type="compositionally biased region" description="Pro residues" evidence="2">
    <location>
        <begin position="107"/>
        <end position="121"/>
    </location>
</feature>
<dbReference type="Proteomes" id="UP001489004">
    <property type="component" value="Unassembled WGS sequence"/>
</dbReference>
<feature type="compositionally biased region" description="Pro residues" evidence="2">
    <location>
        <begin position="128"/>
        <end position="145"/>
    </location>
</feature>
<proteinExistence type="predicted"/>
<dbReference type="EMBL" id="JALJOR010000011">
    <property type="protein sequence ID" value="KAK9809130.1"/>
    <property type="molecule type" value="Genomic_DNA"/>
</dbReference>
<dbReference type="GO" id="GO:0005576">
    <property type="term" value="C:extracellular region"/>
    <property type="evidence" value="ECO:0007669"/>
    <property type="project" value="InterPro"/>
</dbReference>
<feature type="domain" description="CBM1" evidence="3">
    <location>
        <begin position="61"/>
        <end position="97"/>
    </location>
</feature>
<keyword evidence="5" id="KW-1185">Reference proteome</keyword>
<name>A0AAW1PH36_9CHLO</name>
<protein>
    <recommendedName>
        <fullName evidence="3">CBM1 domain-containing protein</fullName>
    </recommendedName>
</protein>
<accession>A0AAW1PH36</accession>
<evidence type="ECO:0000256" key="2">
    <source>
        <dbReference type="SAM" id="MobiDB-lite"/>
    </source>
</evidence>
<evidence type="ECO:0000313" key="4">
    <source>
        <dbReference type="EMBL" id="KAK9809130.1"/>
    </source>
</evidence>
<dbReference type="AlphaFoldDB" id="A0AAW1PH36"/>
<organism evidence="4 5">
    <name type="scientific">[Myrmecia] bisecta</name>
    <dbReference type="NCBI Taxonomy" id="41462"/>
    <lineage>
        <taxon>Eukaryota</taxon>
        <taxon>Viridiplantae</taxon>
        <taxon>Chlorophyta</taxon>
        <taxon>core chlorophytes</taxon>
        <taxon>Trebouxiophyceae</taxon>
        <taxon>Trebouxiales</taxon>
        <taxon>Trebouxiaceae</taxon>
        <taxon>Myrmecia</taxon>
    </lineage>
</organism>
<reference evidence="4 5" key="1">
    <citation type="journal article" date="2024" name="Nat. Commun.">
        <title>Phylogenomics reveals the evolutionary origins of lichenization in chlorophyte algae.</title>
        <authorList>
            <person name="Puginier C."/>
            <person name="Libourel C."/>
            <person name="Otte J."/>
            <person name="Skaloud P."/>
            <person name="Haon M."/>
            <person name="Grisel S."/>
            <person name="Petersen M."/>
            <person name="Berrin J.G."/>
            <person name="Delaux P.M."/>
            <person name="Dal Grande F."/>
            <person name="Keller J."/>
        </authorList>
    </citation>
    <scope>NUCLEOTIDE SEQUENCE [LARGE SCALE GENOMIC DNA]</scope>
    <source>
        <strain evidence="4 5">SAG 2043</strain>
    </source>
</reference>
<dbReference type="GO" id="GO:0030248">
    <property type="term" value="F:cellulose binding"/>
    <property type="evidence" value="ECO:0007669"/>
    <property type="project" value="InterPro"/>
</dbReference>
<dbReference type="InterPro" id="IPR000254">
    <property type="entry name" value="CBD"/>
</dbReference>
<dbReference type="PROSITE" id="PS51164">
    <property type="entry name" value="CBM1_2"/>
    <property type="match status" value="1"/>
</dbReference>
<evidence type="ECO:0000313" key="5">
    <source>
        <dbReference type="Proteomes" id="UP001489004"/>
    </source>
</evidence>
<evidence type="ECO:0000259" key="3">
    <source>
        <dbReference type="PROSITE" id="PS51164"/>
    </source>
</evidence>
<evidence type="ECO:0000256" key="1">
    <source>
        <dbReference type="ARBA" id="ARBA00022729"/>
    </source>
</evidence>
<dbReference type="SMART" id="SM00236">
    <property type="entry name" value="fCBD"/>
    <property type="match status" value="1"/>
</dbReference>
<dbReference type="GO" id="GO:0005975">
    <property type="term" value="P:carbohydrate metabolic process"/>
    <property type="evidence" value="ECO:0007669"/>
    <property type="project" value="InterPro"/>
</dbReference>
<gene>
    <name evidence="4" type="ORF">WJX72_009790</name>
</gene>
<comment type="caution">
    <text evidence="4">The sequence shown here is derived from an EMBL/GenBank/DDBJ whole genome shotgun (WGS) entry which is preliminary data.</text>
</comment>
<keyword evidence="1" id="KW-0732">Signal</keyword>